<feature type="non-terminal residue" evidence="1">
    <location>
        <position position="149"/>
    </location>
</feature>
<evidence type="ECO:0000313" key="2">
    <source>
        <dbReference type="Proteomes" id="UP000054560"/>
    </source>
</evidence>
<dbReference type="EMBL" id="KQ247428">
    <property type="protein sequence ID" value="KNC72192.1"/>
    <property type="molecule type" value="Genomic_DNA"/>
</dbReference>
<dbReference type="GeneID" id="25915760"/>
<organism evidence="1 2">
    <name type="scientific">Sphaeroforma arctica JP610</name>
    <dbReference type="NCBI Taxonomy" id="667725"/>
    <lineage>
        <taxon>Eukaryota</taxon>
        <taxon>Ichthyosporea</taxon>
        <taxon>Ichthyophonida</taxon>
        <taxon>Sphaeroforma</taxon>
    </lineage>
</organism>
<name>A0A0L0F628_9EUKA</name>
<keyword evidence="2" id="KW-1185">Reference proteome</keyword>
<reference evidence="1 2" key="1">
    <citation type="submission" date="2011-02" db="EMBL/GenBank/DDBJ databases">
        <title>The Genome Sequence of Sphaeroforma arctica JP610.</title>
        <authorList>
            <consortium name="The Broad Institute Genome Sequencing Platform"/>
            <person name="Russ C."/>
            <person name="Cuomo C."/>
            <person name="Young S.K."/>
            <person name="Zeng Q."/>
            <person name="Gargeya S."/>
            <person name="Alvarado L."/>
            <person name="Berlin A."/>
            <person name="Chapman S.B."/>
            <person name="Chen Z."/>
            <person name="Freedman E."/>
            <person name="Gellesch M."/>
            <person name="Goldberg J."/>
            <person name="Griggs A."/>
            <person name="Gujja S."/>
            <person name="Heilman E."/>
            <person name="Heiman D."/>
            <person name="Howarth C."/>
            <person name="Mehta T."/>
            <person name="Neiman D."/>
            <person name="Pearson M."/>
            <person name="Roberts A."/>
            <person name="Saif S."/>
            <person name="Shea T."/>
            <person name="Shenoy N."/>
            <person name="Sisk P."/>
            <person name="Stolte C."/>
            <person name="Sykes S."/>
            <person name="White J."/>
            <person name="Yandava C."/>
            <person name="Burger G."/>
            <person name="Gray M.W."/>
            <person name="Holland P.W.H."/>
            <person name="King N."/>
            <person name="Lang F.B.F."/>
            <person name="Roger A.J."/>
            <person name="Ruiz-Trillo I."/>
            <person name="Haas B."/>
            <person name="Nusbaum C."/>
            <person name="Birren B."/>
        </authorList>
    </citation>
    <scope>NUCLEOTIDE SEQUENCE [LARGE SCALE GENOMIC DNA]</scope>
    <source>
        <strain evidence="1 2">JP610</strain>
    </source>
</reference>
<dbReference type="RefSeq" id="XP_014146094.1">
    <property type="nucleotide sequence ID" value="XM_014290619.1"/>
</dbReference>
<dbReference type="Proteomes" id="UP000054560">
    <property type="component" value="Unassembled WGS sequence"/>
</dbReference>
<proteinExistence type="predicted"/>
<gene>
    <name evidence="1" type="ORF">SARC_15256</name>
</gene>
<dbReference type="AlphaFoldDB" id="A0A0L0F628"/>
<evidence type="ECO:0000313" key="1">
    <source>
        <dbReference type="EMBL" id="KNC72192.1"/>
    </source>
</evidence>
<sequence length="149" mass="16637">MQNSSYKNLAHGIVPVVQQRTHPQYQDGPQPHWQPSWHSRHQINTRPHSHTINPTQTAPASMFEMTMNDPALGSTNTVIQNLMKNGDVLNVSSLIKKTSTSSGKTLRSKPSDTAQLDNMCDFVGMYDFKEIIGEGHYGVVKKAIHVITK</sequence>
<protein>
    <submittedName>
        <fullName evidence="1">Uncharacterized protein</fullName>
    </submittedName>
</protein>
<accession>A0A0L0F628</accession>